<dbReference type="Gene3D" id="3.90.1150.10">
    <property type="entry name" value="Aspartate Aminotransferase, domain 1"/>
    <property type="match status" value="1"/>
</dbReference>
<accession>A0A2L0PTC8</accession>
<evidence type="ECO:0000256" key="5">
    <source>
        <dbReference type="ARBA" id="ARBA00022898"/>
    </source>
</evidence>
<evidence type="ECO:0000256" key="1">
    <source>
        <dbReference type="ARBA" id="ARBA00001933"/>
    </source>
</evidence>
<dbReference type="InterPro" id="IPR015422">
    <property type="entry name" value="PyrdxlP-dep_Trfase_small"/>
</dbReference>
<dbReference type="AlphaFoldDB" id="A0A2L0PTC8"/>
<dbReference type="PROSITE" id="PS00600">
    <property type="entry name" value="AA_TRANSFER_CLASS_3"/>
    <property type="match status" value="1"/>
</dbReference>
<dbReference type="Pfam" id="PF00202">
    <property type="entry name" value="Aminotran_3"/>
    <property type="match status" value="1"/>
</dbReference>
<evidence type="ECO:0000313" key="8">
    <source>
        <dbReference type="Proteomes" id="UP000060602"/>
    </source>
</evidence>
<keyword evidence="3" id="KW-0032">Aminotransferase</keyword>
<dbReference type="GO" id="GO:0030170">
    <property type="term" value="F:pyridoxal phosphate binding"/>
    <property type="evidence" value="ECO:0007669"/>
    <property type="project" value="InterPro"/>
</dbReference>
<dbReference type="InterPro" id="IPR015424">
    <property type="entry name" value="PyrdxlP-dep_Trfase"/>
</dbReference>
<dbReference type="PIRSF" id="PIRSF000521">
    <property type="entry name" value="Transaminase_4ab_Lys_Orn"/>
    <property type="match status" value="1"/>
</dbReference>
<dbReference type="NCBIfam" id="NF005393">
    <property type="entry name" value="PRK06938.1"/>
    <property type="match status" value="1"/>
</dbReference>
<evidence type="ECO:0000256" key="4">
    <source>
        <dbReference type="ARBA" id="ARBA00022679"/>
    </source>
</evidence>
<reference evidence="8" key="1">
    <citation type="submission" date="2015-12" db="EMBL/GenBank/DDBJ databases">
        <title>FDA dAtabase for Regulatory Grade micrObial Sequences (FDA-ARGOS): Supporting development and validation of Infectious Disease Dx tests.</title>
        <authorList>
            <person name="Case J."/>
            <person name="Tallon L."/>
            <person name="Sadzewicz L."/>
            <person name="Sengamalay N."/>
            <person name="Ott S."/>
            <person name="Godinez A."/>
            <person name="Nagaraj S."/>
            <person name="Nadendla S."/>
            <person name="Sichtig H."/>
        </authorList>
    </citation>
    <scope>NUCLEOTIDE SEQUENCE [LARGE SCALE GENOMIC DNA]</scope>
    <source>
        <strain evidence="8">FDAARGOS_147</strain>
    </source>
</reference>
<dbReference type="Proteomes" id="UP000060602">
    <property type="component" value="Chromosome"/>
</dbReference>
<dbReference type="GO" id="GO:0008483">
    <property type="term" value="F:transaminase activity"/>
    <property type="evidence" value="ECO:0007669"/>
    <property type="project" value="UniProtKB-KW"/>
</dbReference>
<keyword evidence="4" id="KW-0808">Transferase</keyword>
<dbReference type="CDD" id="cd00610">
    <property type="entry name" value="OAT_like"/>
    <property type="match status" value="1"/>
</dbReference>
<dbReference type="InterPro" id="IPR049704">
    <property type="entry name" value="Aminotrans_3_PPA_site"/>
</dbReference>
<evidence type="ECO:0000256" key="3">
    <source>
        <dbReference type="ARBA" id="ARBA00022576"/>
    </source>
</evidence>
<keyword evidence="5 6" id="KW-0663">Pyridoxal phosphate</keyword>
<dbReference type="PANTHER" id="PTHR43552">
    <property type="entry name" value="DIAMINOBUTYRATE--2-OXOGLUTARATE AMINOTRANSFERASE"/>
    <property type="match status" value="1"/>
</dbReference>
<dbReference type="Gene3D" id="3.40.640.10">
    <property type="entry name" value="Type I PLP-dependent aspartate aminotransferase-like (Major domain)"/>
    <property type="match status" value="1"/>
</dbReference>
<proteinExistence type="inferred from homology"/>
<gene>
    <name evidence="7" type="ORF">AL504_03230</name>
</gene>
<evidence type="ECO:0000256" key="6">
    <source>
        <dbReference type="RuleBase" id="RU003560"/>
    </source>
</evidence>
<comment type="cofactor">
    <cofactor evidence="1">
        <name>pyridoxal 5'-phosphate</name>
        <dbReference type="ChEBI" id="CHEBI:597326"/>
    </cofactor>
</comment>
<evidence type="ECO:0000313" key="7">
    <source>
        <dbReference type="EMBL" id="AUZ17974.1"/>
    </source>
</evidence>
<dbReference type="PANTHER" id="PTHR43552:SF1">
    <property type="entry name" value="DIAMINOBUTYRATE--2-OXOGLUTARATE AMINOTRANSFERASE"/>
    <property type="match status" value="1"/>
</dbReference>
<dbReference type="InterPro" id="IPR015421">
    <property type="entry name" value="PyrdxlP-dep_Trfase_major"/>
</dbReference>
<name>A0A2L0PTC8_ALCXX</name>
<evidence type="ECO:0000256" key="2">
    <source>
        <dbReference type="ARBA" id="ARBA00008954"/>
    </source>
</evidence>
<dbReference type="RefSeq" id="WP_081104979.1">
    <property type="nucleotide sequence ID" value="NZ_CP014060.2"/>
</dbReference>
<sequence length="488" mass="52270">MATHLAPSTTEQDLERRHDALRHPYVIKHHPLLQFQSERESNARSYPRRIPLALRRAKGIYVEDVEGRVFIDCLAGAGSLALGHNHAAVAEAMQNTLRDELPLLTLDLTTPIKDRFMRDLLDFLPARLAARARVQFCGPAGTDAIEAALKLVKTATGRADVLAFQGAYHGMTQGALQLMGNTRPKQSLRSPLAGVQFLPYPYDYRCPFGLHGDAGVKAGLRYIESVLTDPEGGVATPAAMILEPVQGEGGVIPAPANWLAGVRDLTRRAGVPLIADEIQSGFCRTGKRFAFEHAGIEPDVVVLSKAIGGGLPLSLVVYDQDLDQWTSGTHAGTFRGNQLAMAAGSVTLKVLREEALADHAAEMGARLAGHLRALQRDLPQIGDVRGRGLMQGVELIDPAQDDGRAPATALAGQVQAECLRRGLIVELGGRHGCVVRFLPPLIITAAQIDHVCEIFAAALRHAVNTASLARSTPDARAPLQPTAAAQAA</sequence>
<dbReference type="InterPro" id="IPR005814">
    <property type="entry name" value="Aminotrans_3"/>
</dbReference>
<dbReference type="FunFam" id="3.40.640.10:FF:000091">
    <property type="entry name" value="Diaminobutyrate--2-oxoglutarate aminotransferase"/>
    <property type="match status" value="1"/>
</dbReference>
<comment type="similarity">
    <text evidence="2 6">Belongs to the class-III pyridoxal-phosphate-dependent aminotransferase family.</text>
</comment>
<dbReference type="EMBL" id="CP014060">
    <property type="protein sequence ID" value="AUZ17974.1"/>
    <property type="molecule type" value="Genomic_DNA"/>
</dbReference>
<protein>
    <submittedName>
        <fullName evidence="7">Diaminobutyrate--2-oxoglutarate transaminase</fullName>
    </submittedName>
</protein>
<dbReference type="SUPFAM" id="SSF53383">
    <property type="entry name" value="PLP-dependent transferases"/>
    <property type="match status" value="1"/>
</dbReference>
<dbReference type="InterPro" id="IPR004637">
    <property type="entry name" value="Dat"/>
</dbReference>
<organism evidence="7 8">
    <name type="scientific">Alcaligenes xylosoxydans xylosoxydans</name>
    <name type="common">Achromobacter xylosoxidans</name>
    <dbReference type="NCBI Taxonomy" id="85698"/>
    <lineage>
        <taxon>Bacteria</taxon>
        <taxon>Pseudomonadati</taxon>
        <taxon>Pseudomonadota</taxon>
        <taxon>Betaproteobacteria</taxon>
        <taxon>Burkholderiales</taxon>
        <taxon>Alcaligenaceae</taxon>
        <taxon>Achromobacter</taxon>
    </lineage>
</organism>
<dbReference type="NCBIfam" id="TIGR00709">
    <property type="entry name" value="dat"/>
    <property type="match status" value="1"/>
</dbReference>